<evidence type="ECO:0000313" key="1">
    <source>
        <dbReference type="EMBL" id="AXQ56474.1"/>
    </source>
</evidence>
<accession>A0A385DEY2</accession>
<dbReference type="EMBL" id="CP031742">
    <property type="protein sequence ID" value="AXQ56474.1"/>
    <property type="molecule type" value="Genomic_DNA"/>
</dbReference>
<dbReference type="Proteomes" id="UP000259636">
    <property type="component" value="Chromosome"/>
</dbReference>
<keyword evidence="1" id="KW-0378">Hydrolase</keyword>
<dbReference type="RefSeq" id="WP_117349873.1">
    <property type="nucleotide sequence ID" value="NZ_CP031742.1"/>
</dbReference>
<organism evidence="1 2">
    <name type="scientific">Streptomyces koyangensis</name>
    <dbReference type="NCBI Taxonomy" id="188770"/>
    <lineage>
        <taxon>Bacteria</taxon>
        <taxon>Bacillati</taxon>
        <taxon>Actinomycetota</taxon>
        <taxon>Actinomycetes</taxon>
        <taxon>Kitasatosporales</taxon>
        <taxon>Streptomycetaceae</taxon>
        <taxon>Streptomyces</taxon>
        <taxon>Streptomyces aurantiacus group</taxon>
    </lineage>
</organism>
<dbReference type="GeneID" id="300116246"/>
<gene>
    <name evidence="1" type="ORF">D0C37_19010</name>
</gene>
<evidence type="ECO:0000313" key="2">
    <source>
        <dbReference type="Proteomes" id="UP000259636"/>
    </source>
</evidence>
<proteinExistence type="predicted"/>
<name>A0A385DEY2_9ACTN</name>
<dbReference type="KEGG" id="sky:D0C37_19010"/>
<sequence length="141" mass="15456">MPPLLARLPADLWTVPYAGSRHPGSPAATARPDLALGANCQLYAYEVLRHFGRPLPPLRSAELWADRTATREVPDPAPLDLLLYSPDGTAYGAHVGVWMAEDSVLHLCREVGHPAVWHPADFAARPRYRRLVGVKRPLPAA</sequence>
<protein>
    <submittedName>
        <fullName evidence="1">Hydrolase</fullName>
    </submittedName>
</protein>
<dbReference type="AlphaFoldDB" id="A0A385DEY2"/>
<dbReference type="GO" id="GO:0016787">
    <property type="term" value="F:hydrolase activity"/>
    <property type="evidence" value="ECO:0007669"/>
    <property type="project" value="UniProtKB-KW"/>
</dbReference>
<reference evidence="1 2" key="1">
    <citation type="submission" date="2018-08" db="EMBL/GenBank/DDBJ databases">
        <authorList>
            <person name="Ferrada E.E."/>
            <person name="Latorre B.A."/>
        </authorList>
    </citation>
    <scope>NUCLEOTIDE SEQUENCE [LARGE SCALE GENOMIC DNA]</scope>
    <source>
        <strain evidence="1 2">VK-A60T</strain>
    </source>
</reference>